<feature type="transmembrane region" description="Helical" evidence="6">
    <location>
        <begin position="220"/>
        <end position="245"/>
    </location>
</feature>
<accession>A0A2T4ASR8</accession>
<dbReference type="GO" id="GO:0016020">
    <property type="term" value="C:membrane"/>
    <property type="evidence" value="ECO:0007669"/>
    <property type="project" value="UniProtKB-SubCell"/>
</dbReference>
<feature type="transmembrane region" description="Helical" evidence="6">
    <location>
        <begin position="157"/>
        <end position="178"/>
    </location>
</feature>
<dbReference type="RefSeq" id="XP_024779780.1">
    <property type="nucleotide sequence ID" value="XM_024911515.1"/>
</dbReference>
<keyword evidence="5 6" id="KW-0472">Membrane</keyword>
<evidence type="ECO:0000256" key="1">
    <source>
        <dbReference type="ARBA" id="ARBA00004141"/>
    </source>
</evidence>
<dbReference type="Proteomes" id="UP000241690">
    <property type="component" value="Unassembled WGS sequence"/>
</dbReference>
<keyword evidence="8" id="KW-1185">Reference proteome</keyword>
<dbReference type="AlphaFoldDB" id="A0A2T4ASR8"/>
<sequence length="517" mass="57857">MAALLHGEEKEAPPDDSVVVTEAVEMNVVTSAPGTVLDTVNAKYTEDEYRRVLKKIDRILLPLMWLCYGTQQADKTAVSTQATFGMISDIRLVGQQLSWLTTAFYIAYLVGEPPGNYLMQRFSVNKILFICMFCWGVVVLCIAFVQDFAQTVALRSLQGLFECTISPAFLLITASFYISQEHTMRSIIWTTANSGFDIIAQLVMYGIGNAAKRHGSAFGSWRWISIFLGSWTILLSFVALIFVGTPNEVRWLSKKEKHIVATRVANNQTGSDGHHSWCWDQVQDAFKDPQTYFFFFTVIAAGIPFGGTAAFGNLVFVSFGFTNLETIVKGIIPLDLLTIAWLLLGGFWSLKKPQTRFYLMIASTIPSFIGLLTLGLLPKEGLLWTRWGLYLMMATGRLPATLIWTLLPSNVAGRTKKSVTSAIIFIAVCIGNAIGSQTFRAEWAPRYVPALVICGIMYAAQGILFVLWRLHYVSQNRRRAKKVAELGMTPEESEYQGKINGESDITDWQNIHFRYNL</sequence>
<proteinExistence type="predicted"/>
<dbReference type="GeneID" id="36620074"/>
<protein>
    <recommendedName>
        <fullName evidence="9">Major facilitator superfamily (MFS) profile domain-containing protein</fullName>
    </recommendedName>
</protein>
<evidence type="ECO:0008006" key="9">
    <source>
        <dbReference type="Google" id="ProtNLM"/>
    </source>
</evidence>
<evidence type="ECO:0000256" key="6">
    <source>
        <dbReference type="SAM" id="Phobius"/>
    </source>
</evidence>
<dbReference type="InterPro" id="IPR011701">
    <property type="entry name" value="MFS"/>
</dbReference>
<dbReference type="PANTHER" id="PTHR43791:SF7">
    <property type="entry name" value="MAJOR FACILITATOR SUPERFAMILY (MFS) PROFILE DOMAIN-CONTAINING PROTEIN"/>
    <property type="match status" value="1"/>
</dbReference>
<dbReference type="SUPFAM" id="SSF103473">
    <property type="entry name" value="MFS general substrate transporter"/>
    <property type="match status" value="1"/>
</dbReference>
<keyword evidence="2" id="KW-0813">Transport</keyword>
<dbReference type="EMBL" id="KZ679675">
    <property type="protein sequence ID" value="PTB60103.1"/>
    <property type="molecule type" value="Genomic_DNA"/>
</dbReference>
<dbReference type="InterPro" id="IPR036259">
    <property type="entry name" value="MFS_trans_sf"/>
</dbReference>
<feature type="transmembrane region" description="Helical" evidence="6">
    <location>
        <begin position="331"/>
        <end position="350"/>
    </location>
</feature>
<organism evidence="7 8">
    <name type="scientific">Trichoderma harzianum CBS 226.95</name>
    <dbReference type="NCBI Taxonomy" id="983964"/>
    <lineage>
        <taxon>Eukaryota</taxon>
        <taxon>Fungi</taxon>
        <taxon>Dikarya</taxon>
        <taxon>Ascomycota</taxon>
        <taxon>Pezizomycotina</taxon>
        <taxon>Sordariomycetes</taxon>
        <taxon>Hypocreomycetidae</taxon>
        <taxon>Hypocreales</taxon>
        <taxon>Hypocreaceae</taxon>
        <taxon>Trichoderma</taxon>
    </lineage>
</organism>
<dbReference type="PANTHER" id="PTHR43791">
    <property type="entry name" value="PERMEASE-RELATED"/>
    <property type="match status" value="1"/>
</dbReference>
<dbReference type="Gene3D" id="1.20.1250.20">
    <property type="entry name" value="MFS general substrate transporter like domains"/>
    <property type="match status" value="1"/>
</dbReference>
<feature type="transmembrane region" description="Helical" evidence="6">
    <location>
        <begin position="357"/>
        <end position="377"/>
    </location>
</feature>
<feature type="transmembrane region" description="Helical" evidence="6">
    <location>
        <begin position="127"/>
        <end position="145"/>
    </location>
</feature>
<feature type="transmembrane region" description="Helical" evidence="6">
    <location>
        <begin position="292"/>
        <end position="319"/>
    </location>
</feature>
<evidence type="ECO:0000313" key="8">
    <source>
        <dbReference type="Proteomes" id="UP000241690"/>
    </source>
</evidence>
<feature type="transmembrane region" description="Helical" evidence="6">
    <location>
        <begin position="447"/>
        <end position="468"/>
    </location>
</feature>
<feature type="transmembrane region" description="Helical" evidence="6">
    <location>
        <begin position="389"/>
        <end position="407"/>
    </location>
</feature>
<evidence type="ECO:0000256" key="5">
    <source>
        <dbReference type="ARBA" id="ARBA00023136"/>
    </source>
</evidence>
<evidence type="ECO:0000256" key="3">
    <source>
        <dbReference type="ARBA" id="ARBA00022692"/>
    </source>
</evidence>
<dbReference type="GO" id="GO:0022857">
    <property type="term" value="F:transmembrane transporter activity"/>
    <property type="evidence" value="ECO:0007669"/>
    <property type="project" value="InterPro"/>
</dbReference>
<evidence type="ECO:0000256" key="2">
    <source>
        <dbReference type="ARBA" id="ARBA00022448"/>
    </source>
</evidence>
<keyword evidence="3 6" id="KW-0812">Transmembrane</keyword>
<evidence type="ECO:0000313" key="7">
    <source>
        <dbReference type="EMBL" id="PTB60103.1"/>
    </source>
</evidence>
<evidence type="ECO:0000256" key="4">
    <source>
        <dbReference type="ARBA" id="ARBA00022989"/>
    </source>
</evidence>
<keyword evidence="4 6" id="KW-1133">Transmembrane helix</keyword>
<feature type="transmembrane region" description="Helical" evidence="6">
    <location>
        <begin position="187"/>
        <end position="208"/>
    </location>
</feature>
<reference evidence="7 8" key="1">
    <citation type="submission" date="2016-07" db="EMBL/GenBank/DDBJ databases">
        <title>Multiple horizontal gene transfer events from other fungi enriched the ability of initially mycotrophic Trichoderma (Ascomycota) to feed on dead plant biomass.</title>
        <authorList>
            <consortium name="DOE Joint Genome Institute"/>
            <person name="Aerts A."/>
            <person name="Atanasova L."/>
            <person name="Chenthamara K."/>
            <person name="Zhang J."/>
            <person name="Grujic M."/>
            <person name="Henrissat B."/>
            <person name="Kuo A."/>
            <person name="Salamov A."/>
            <person name="Lipzen A."/>
            <person name="Labutti K."/>
            <person name="Barry K."/>
            <person name="Miao Y."/>
            <person name="Rahimi M.J."/>
            <person name="Shen Q."/>
            <person name="Grigoriev I.V."/>
            <person name="Kubicek C.P."/>
            <person name="Druzhinina I.S."/>
        </authorList>
    </citation>
    <scope>NUCLEOTIDE SEQUENCE [LARGE SCALE GENOMIC DNA]</scope>
    <source>
        <strain evidence="7 8">CBS 226.95</strain>
    </source>
</reference>
<dbReference type="Pfam" id="PF07690">
    <property type="entry name" value="MFS_1"/>
    <property type="match status" value="1"/>
</dbReference>
<comment type="subcellular location">
    <subcellularLocation>
        <location evidence="1">Membrane</location>
        <topology evidence="1">Multi-pass membrane protein</topology>
    </subcellularLocation>
</comment>
<gene>
    <name evidence="7" type="ORF">M431DRAFT_103290</name>
</gene>
<feature type="transmembrane region" description="Helical" evidence="6">
    <location>
        <begin position="419"/>
        <end position="435"/>
    </location>
</feature>
<name>A0A2T4ASR8_TRIHA</name>